<keyword evidence="4" id="KW-0444">Lipid biosynthesis</keyword>
<evidence type="ECO:0000256" key="6">
    <source>
        <dbReference type="ARBA" id="ARBA00023098"/>
    </source>
</evidence>
<organism evidence="13 14">
    <name type="scientific">Phaeobacter inhibens</name>
    <dbReference type="NCBI Taxonomy" id="221822"/>
    <lineage>
        <taxon>Bacteria</taxon>
        <taxon>Pseudomonadati</taxon>
        <taxon>Pseudomonadota</taxon>
        <taxon>Alphaproteobacteria</taxon>
        <taxon>Rhodobacterales</taxon>
        <taxon>Roseobacteraceae</taxon>
        <taxon>Phaeobacter</taxon>
    </lineage>
</organism>
<evidence type="ECO:0000256" key="7">
    <source>
        <dbReference type="ARBA" id="ARBA00023145"/>
    </source>
</evidence>
<dbReference type="Proteomes" id="UP000236447">
    <property type="component" value="Chromosome"/>
</dbReference>
<evidence type="ECO:0000256" key="11">
    <source>
        <dbReference type="ARBA" id="ARBA00023317"/>
    </source>
</evidence>
<evidence type="ECO:0000313" key="13">
    <source>
        <dbReference type="EMBL" id="AUQ98885.1"/>
    </source>
</evidence>
<reference evidence="13 14" key="1">
    <citation type="journal article" date="2017" name="Front. Microbiol.">
        <title>Phaeobacter piscinae sp. nov., a species of the Roseobacter group and potential aquaculture probiont.</title>
        <authorList>
            <person name="Sonnenschein E.C."/>
            <person name="Phippen C.B.W."/>
            <person name="Nielsen K.F."/>
            <person name="Mateiu R.V."/>
            <person name="Melchiorsen J."/>
            <person name="Gram L."/>
            <person name="Overmann J."/>
            <person name="Freese H.M."/>
        </authorList>
    </citation>
    <scope>NUCLEOTIDE SEQUENCE [LARGE SCALE GENOMIC DNA]</scope>
    <source>
        <strain evidence="13 14">P88</strain>
    </source>
</reference>
<comment type="pathway">
    <text evidence="2">Lipid metabolism.</text>
</comment>
<name>A0A2I7K8I0_9RHOB</name>
<evidence type="ECO:0000256" key="5">
    <source>
        <dbReference type="ARBA" id="ARBA00022793"/>
    </source>
</evidence>
<dbReference type="NCBIfam" id="TIGR00163">
    <property type="entry name" value="PS_decarb"/>
    <property type="match status" value="1"/>
</dbReference>
<comment type="cofactor">
    <cofactor evidence="1">
        <name>pyruvate</name>
        <dbReference type="ChEBI" id="CHEBI:15361"/>
    </cofactor>
</comment>
<reference evidence="13 14" key="2">
    <citation type="journal article" date="2017" name="Genome Biol. Evol.">
        <title>Trajectories and Drivers of Genome Evolution in Surface-Associated Marine Phaeobacter.</title>
        <authorList>
            <person name="Freese H.M."/>
            <person name="Sikorski J."/>
            <person name="Bunk B."/>
            <person name="Scheuner C."/>
            <person name="Meier-Kolthoff J.P."/>
            <person name="Sproer C."/>
            <person name="Gram L."/>
            <person name="Overmann J."/>
        </authorList>
    </citation>
    <scope>NUCLEOTIDE SEQUENCE [LARGE SCALE GENOMIC DNA]</scope>
    <source>
        <strain evidence="13 14">P88</strain>
    </source>
</reference>
<dbReference type="RefSeq" id="WP_102883399.1">
    <property type="nucleotide sequence ID" value="NZ_CP010725.1"/>
</dbReference>
<dbReference type="InterPro" id="IPR033177">
    <property type="entry name" value="PSD-B"/>
</dbReference>
<dbReference type="EC" id="4.1.1.65" evidence="3"/>
<keyword evidence="6" id="KW-0443">Lipid metabolism</keyword>
<proteinExistence type="predicted"/>
<keyword evidence="11" id="KW-0670">Pyruvate</keyword>
<dbReference type="Pfam" id="PF02666">
    <property type="entry name" value="PS_Dcarbxylase"/>
    <property type="match status" value="1"/>
</dbReference>
<dbReference type="PANTHER" id="PTHR10067:SF17">
    <property type="entry name" value="PHOSPHATIDYLSERINE DECARBOXYLASE PROENZYME 2"/>
    <property type="match status" value="1"/>
</dbReference>
<dbReference type="GO" id="GO:0006646">
    <property type="term" value="P:phosphatidylethanolamine biosynthetic process"/>
    <property type="evidence" value="ECO:0007669"/>
    <property type="project" value="UniProtKB-UniPathway"/>
</dbReference>
<dbReference type="InterPro" id="IPR003817">
    <property type="entry name" value="PS_Dcarbxylase"/>
</dbReference>
<evidence type="ECO:0000256" key="2">
    <source>
        <dbReference type="ARBA" id="ARBA00005189"/>
    </source>
</evidence>
<accession>A0A2I7K8I0</accession>
<evidence type="ECO:0000256" key="4">
    <source>
        <dbReference type="ARBA" id="ARBA00022516"/>
    </source>
</evidence>
<dbReference type="EMBL" id="CP010725">
    <property type="protein sequence ID" value="AUQ98885.1"/>
    <property type="molecule type" value="Genomic_DNA"/>
</dbReference>
<evidence type="ECO:0000256" key="3">
    <source>
        <dbReference type="ARBA" id="ARBA00012243"/>
    </source>
</evidence>
<evidence type="ECO:0000256" key="12">
    <source>
        <dbReference type="ARBA" id="ARBA00024326"/>
    </source>
</evidence>
<keyword evidence="5" id="KW-0210">Decarboxylase</keyword>
<evidence type="ECO:0000256" key="10">
    <source>
        <dbReference type="ARBA" id="ARBA00023264"/>
    </source>
</evidence>
<evidence type="ECO:0000313" key="14">
    <source>
        <dbReference type="Proteomes" id="UP000236447"/>
    </source>
</evidence>
<keyword evidence="9" id="KW-0456">Lyase</keyword>
<gene>
    <name evidence="13" type="ORF">PhaeoP88_01508</name>
</gene>
<keyword evidence="10" id="KW-1208">Phospholipid metabolism</keyword>
<dbReference type="UniPathway" id="UPA00558"/>
<comment type="pathway">
    <text evidence="12">Phospholipid metabolism; phosphatidylethanolamine biosynthesis.</text>
</comment>
<dbReference type="GO" id="GO:0004609">
    <property type="term" value="F:phosphatidylserine decarboxylase activity"/>
    <property type="evidence" value="ECO:0007669"/>
    <property type="project" value="UniProtKB-EC"/>
</dbReference>
<dbReference type="PANTHER" id="PTHR10067">
    <property type="entry name" value="PHOSPHATIDYLSERINE DECARBOXYLASE"/>
    <property type="match status" value="1"/>
</dbReference>
<evidence type="ECO:0000256" key="1">
    <source>
        <dbReference type="ARBA" id="ARBA00001928"/>
    </source>
</evidence>
<keyword evidence="7" id="KW-0865">Zymogen</keyword>
<keyword evidence="8" id="KW-0594">Phospholipid biosynthesis</keyword>
<sequence length="296" mass="32314">MQRDSILVVDRDTGETFEEVVLGESWIRWAYQNASAKPVEKLLFRSALISQLMGAWFDSRFSKGKIKAVVEDLAIDMSEATEPTENYETFNSFFARHLKPEARPFRDDPREIVSPADGRVLVFPELAEDVFVPVKGHPMSIRTMLPGIADRFIGGALAIVRLCPADYHRYHFPAAGRIAGAQDLAGALHSVNPIALGAGPDVFGENKRSWTLIDTDTIGSYAFVEVGAFGVGSIINTLTSGAVQKMDEKGYFKFGGSTVVVVFEPGRVQFSDDLVANSAKGRETLVKVGQPLATAL</sequence>
<evidence type="ECO:0000256" key="8">
    <source>
        <dbReference type="ARBA" id="ARBA00023209"/>
    </source>
</evidence>
<protein>
    <recommendedName>
        <fullName evidence="3">phosphatidylserine decarboxylase</fullName>
        <ecNumber evidence="3">4.1.1.65</ecNumber>
    </recommendedName>
</protein>
<evidence type="ECO:0000256" key="9">
    <source>
        <dbReference type="ARBA" id="ARBA00023239"/>
    </source>
</evidence>
<dbReference type="AlphaFoldDB" id="A0A2I7K8I0"/>